<dbReference type="Proteomes" id="UP001444661">
    <property type="component" value="Unassembled WGS sequence"/>
</dbReference>
<reference evidence="2 3" key="1">
    <citation type="submission" date="2023-01" db="EMBL/GenBank/DDBJ databases">
        <title>Analysis of 21 Apiospora genomes using comparative genomics revels a genus with tremendous synthesis potential of carbohydrate active enzymes and secondary metabolites.</title>
        <authorList>
            <person name="Sorensen T."/>
        </authorList>
    </citation>
    <scope>NUCLEOTIDE SEQUENCE [LARGE SCALE GENOMIC DNA]</scope>
    <source>
        <strain evidence="2 3">CBS 33761</strain>
    </source>
</reference>
<keyword evidence="3" id="KW-1185">Reference proteome</keyword>
<name>A0ABR1TWK9_9PEZI</name>
<comment type="caution">
    <text evidence="2">The sequence shown here is derived from an EMBL/GenBank/DDBJ whole genome shotgun (WGS) entry which is preliminary data.</text>
</comment>
<sequence length="70" mass="7817">MDKLVAHVRELDVNIWDFLRGWPLRRDLPPVSPRLRNESDSESESDGSFDPSEGSDSEDLATDTEEATGA</sequence>
<feature type="compositionally biased region" description="Acidic residues" evidence="1">
    <location>
        <begin position="40"/>
        <end position="70"/>
    </location>
</feature>
<evidence type="ECO:0000256" key="1">
    <source>
        <dbReference type="SAM" id="MobiDB-lite"/>
    </source>
</evidence>
<evidence type="ECO:0000313" key="2">
    <source>
        <dbReference type="EMBL" id="KAK8051013.1"/>
    </source>
</evidence>
<proteinExistence type="predicted"/>
<dbReference type="EMBL" id="JAQQWK010000002">
    <property type="protein sequence ID" value="KAK8051013.1"/>
    <property type="molecule type" value="Genomic_DNA"/>
</dbReference>
<organism evidence="2 3">
    <name type="scientific">Apiospora rasikravindrae</name>
    <dbReference type="NCBI Taxonomy" id="990691"/>
    <lineage>
        <taxon>Eukaryota</taxon>
        <taxon>Fungi</taxon>
        <taxon>Dikarya</taxon>
        <taxon>Ascomycota</taxon>
        <taxon>Pezizomycotina</taxon>
        <taxon>Sordariomycetes</taxon>
        <taxon>Xylariomycetidae</taxon>
        <taxon>Amphisphaeriales</taxon>
        <taxon>Apiosporaceae</taxon>
        <taxon>Apiospora</taxon>
    </lineage>
</organism>
<protein>
    <submittedName>
        <fullName evidence="2">Uncharacterized protein</fullName>
    </submittedName>
</protein>
<evidence type="ECO:0000313" key="3">
    <source>
        <dbReference type="Proteomes" id="UP001444661"/>
    </source>
</evidence>
<gene>
    <name evidence="2" type="ORF">PG993_002398</name>
</gene>
<feature type="region of interest" description="Disordered" evidence="1">
    <location>
        <begin position="24"/>
        <end position="70"/>
    </location>
</feature>
<accession>A0ABR1TWK9</accession>